<name>A0AAD4F3J2_9PEZI</name>
<dbReference type="InterPro" id="IPR050983">
    <property type="entry name" value="GST_Omega/HSP26"/>
</dbReference>
<feature type="domain" description="GST C-terminal" evidence="3">
    <location>
        <begin position="306"/>
        <end position="435"/>
    </location>
</feature>
<keyword evidence="5" id="KW-1185">Reference proteome</keyword>
<evidence type="ECO:0008006" key="6">
    <source>
        <dbReference type="Google" id="ProtNLM"/>
    </source>
</evidence>
<dbReference type="PROSITE" id="PS50405">
    <property type="entry name" value="GST_CTER"/>
    <property type="match status" value="1"/>
</dbReference>
<evidence type="ECO:0000256" key="1">
    <source>
        <dbReference type="SAM" id="MobiDB-lite"/>
    </source>
</evidence>
<reference evidence="4" key="1">
    <citation type="submission" date="2023-02" db="EMBL/GenBank/DDBJ databases">
        <authorList>
            <person name="Palmer J.M."/>
        </authorList>
    </citation>
    <scope>NUCLEOTIDE SEQUENCE</scope>
    <source>
        <strain evidence="4">FW57</strain>
    </source>
</reference>
<feature type="domain" description="GST N-terminal" evidence="2">
    <location>
        <begin position="248"/>
        <end position="328"/>
    </location>
</feature>
<dbReference type="GO" id="GO:0005737">
    <property type="term" value="C:cytoplasm"/>
    <property type="evidence" value="ECO:0007669"/>
    <property type="project" value="TreeGrafter"/>
</dbReference>
<protein>
    <recommendedName>
        <fullName evidence="6">Glutathione S-transferase</fullName>
    </recommendedName>
</protein>
<dbReference type="Pfam" id="PF13410">
    <property type="entry name" value="GST_C_2"/>
    <property type="match status" value="1"/>
</dbReference>
<sequence>MACSLVSNRCLLQGSHAGSSSSSRHEGAGLLLSVEHTRALRLPSTATEEPPGLAAWRQRFFELDEPMVVTSKEFETYYPWVDNIYSHRSTQKYQSKPYVTGYYDCRMKGRPSGKPKPEDPNRKKRKRAARELDLCDVKIKITEYPLGAASELREGDGASLDARVLEEALAMIREGPLRVIRRINGSGTIGGADGNPGAHRHDLIRSNEIKKSTALRQLEESAKEARRNQKSLPWKAKGSAAATVRAHVNDADIKFYSAPFSQRVWIALEAKGLEYQYCEVDPLRKPKPTPLLEANPRGLVPAIWQEGWACAESSVILEYINTRLVPAFYSVLTASTASDEEARKRGLEKLHRHISDLVQAAGEKGPYFLNDQICLVDVNLAPFALRLNLLKPFQGLPPPTQHSRWNEWVDALEKNPHVRGTMSTTTLYTQSMGDLIQAFPGTVD</sequence>
<dbReference type="PANTHER" id="PTHR43968">
    <property type="match status" value="1"/>
</dbReference>
<dbReference type="Pfam" id="PF13409">
    <property type="entry name" value="GST_N_2"/>
    <property type="match status" value="1"/>
</dbReference>
<dbReference type="SUPFAM" id="SSF52833">
    <property type="entry name" value="Thioredoxin-like"/>
    <property type="match status" value="1"/>
</dbReference>
<feature type="region of interest" description="Disordered" evidence="1">
    <location>
        <begin position="106"/>
        <end position="127"/>
    </location>
</feature>
<comment type="caution">
    <text evidence="4">The sequence shown here is derived from an EMBL/GenBank/DDBJ whole genome shotgun (WGS) entry which is preliminary data.</text>
</comment>
<dbReference type="InterPro" id="IPR036282">
    <property type="entry name" value="Glutathione-S-Trfase_C_sf"/>
</dbReference>
<gene>
    <name evidence="4" type="ORF">NEMBOFW57_002320</name>
</gene>
<dbReference type="SUPFAM" id="SSF47616">
    <property type="entry name" value="GST C-terminal domain-like"/>
    <property type="match status" value="1"/>
</dbReference>
<dbReference type="Gene3D" id="1.20.1050.10">
    <property type="match status" value="1"/>
</dbReference>
<dbReference type="InterPro" id="IPR036249">
    <property type="entry name" value="Thioredoxin-like_sf"/>
</dbReference>
<evidence type="ECO:0000259" key="3">
    <source>
        <dbReference type="PROSITE" id="PS50405"/>
    </source>
</evidence>
<dbReference type="CDD" id="cd00570">
    <property type="entry name" value="GST_N_family"/>
    <property type="match status" value="1"/>
</dbReference>
<dbReference type="PROSITE" id="PS50404">
    <property type="entry name" value="GST_NTER"/>
    <property type="match status" value="1"/>
</dbReference>
<evidence type="ECO:0000259" key="2">
    <source>
        <dbReference type="PROSITE" id="PS50404"/>
    </source>
</evidence>
<organism evidence="4 5">
    <name type="scientific">Staphylotrichum longicolle</name>
    <dbReference type="NCBI Taxonomy" id="669026"/>
    <lineage>
        <taxon>Eukaryota</taxon>
        <taxon>Fungi</taxon>
        <taxon>Dikarya</taxon>
        <taxon>Ascomycota</taxon>
        <taxon>Pezizomycotina</taxon>
        <taxon>Sordariomycetes</taxon>
        <taxon>Sordariomycetidae</taxon>
        <taxon>Sordariales</taxon>
        <taxon>Chaetomiaceae</taxon>
        <taxon>Staphylotrichum</taxon>
    </lineage>
</organism>
<dbReference type="Proteomes" id="UP001197093">
    <property type="component" value="Unassembled WGS sequence"/>
</dbReference>
<dbReference type="EMBL" id="JAHCVI010000001">
    <property type="protein sequence ID" value="KAG7292285.1"/>
    <property type="molecule type" value="Genomic_DNA"/>
</dbReference>
<proteinExistence type="predicted"/>
<dbReference type="AlphaFoldDB" id="A0AAD4F3J2"/>
<dbReference type="Gene3D" id="3.40.30.10">
    <property type="entry name" value="Glutaredoxin"/>
    <property type="match status" value="1"/>
</dbReference>
<evidence type="ECO:0000313" key="5">
    <source>
        <dbReference type="Proteomes" id="UP001197093"/>
    </source>
</evidence>
<dbReference type="CDD" id="cd00299">
    <property type="entry name" value="GST_C_family"/>
    <property type="match status" value="1"/>
</dbReference>
<dbReference type="PANTHER" id="PTHR43968:SF6">
    <property type="entry name" value="GLUTATHIONE S-TRANSFERASE OMEGA"/>
    <property type="match status" value="1"/>
</dbReference>
<dbReference type="InterPro" id="IPR010987">
    <property type="entry name" value="Glutathione-S-Trfase_C-like"/>
</dbReference>
<dbReference type="InterPro" id="IPR004045">
    <property type="entry name" value="Glutathione_S-Trfase_N"/>
</dbReference>
<accession>A0AAD4F3J2</accession>
<evidence type="ECO:0000313" key="4">
    <source>
        <dbReference type="EMBL" id="KAG7292285.1"/>
    </source>
</evidence>